<dbReference type="AlphaFoldDB" id="A0A4R7VQJ3"/>
<protein>
    <submittedName>
        <fullName evidence="3">Uncharacterized protein</fullName>
    </submittedName>
</protein>
<dbReference type="EMBL" id="SOCP01000005">
    <property type="protein sequence ID" value="TDV51944.1"/>
    <property type="molecule type" value="Genomic_DNA"/>
</dbReference>
<dbReference type="Proteomes" id="UP000294927">
    <property type="component" value="Unassembled WGS sequence"/>
</dbReference>
<feature type="region of interest" description="Disordered" evidence="1">
    <location>
        <begin position="83"/>
        <end position="160"/>
    </location>
</feature>
<comment type="caution">
    <text evidence="3">The sequence shown here is derived from an EMBL/GenBank/DDBJ whole genome shotgun (WGS) entry which is preliminary data.</text>
</comment>
<evidence type="ECO:0000256" key="2">
    <source>
        <dbReference type="SAM" id="Phobius"/>
    </source>
</evidence>
<evidence type="ECO:0000256" key="1">
    <source>
        <dbReference type="SAM" id="MobiDB-lite"/>
    </source>
</evidence>
<feature type="transmembrane region" description="Helical" evidence="2">
    <location>
        <begin position="43"/>
        <end position="65"/>
    </location>
</feature>
<reference evidence="3 4" key="1">
    <citation type="submission" date="2019-03" db="EMBL/GenBank/DDBJ databases">
        <title>Genomic Encyclopedia of Archaeal and Bacterial Type Strains, Phase II (KMG-II): from individual species to whole genera.</title>
        <authorList>
            <person name="Goeker M."/>
        </authorList>
    </citation>
    <scope>NUCLEOTIDE SEQUENCE [LARGE SCALE GENOMIC DNA]</scope>
    <source>
        <strain evidence="3 4">DSM 45499</strain>
    </source>
</reference>
<accession>A0A4R7VQJ3</accession>
<feature type="compositionally biased region" description="Basic and acidic residues" evidence="1">
    <location>
        <begin position="83"/>
        <end position="109"/>
    </location>
</feature>
<keyword evidence="2" id="KW-1133">Transmembrane helix</keyword>
<keyword evidence="2" id="KW-0472">Membrane</keyword>
<keyword evidence="2" id="KW-0812">Transmembrane</keyword>
<dbReference type="RefSeq" id="WP_133903368.1">
    <property type="nucleotide sequence ID" value="NZ_SOCP01000005.1"/>
</dbReference>
<gene>
    <name evidence="3" type="ORF">CLV71_10573</name>
</gene>
<keyword evidence="4" id="KW-1185">Reference proteome</keyword>
<evidence type="ECO:0000313" key="4">
    <source>
        <dbReference type="Proteomes" id="UP000294927"/>
    </source>
</evidence>
<evidence type="ECO:0000313" key="3">
    <source>
        <dbReference type="EMBL" id="TDV51944.1"/>
    </source>
</evidence>
<organism evidence="3 4">
    <name type="scientific">Actinophytocola oryzae</name>
    <dbReference type="NCBI Taxonomy" id="502181"/>
    <lineage>
        <taxon>Bacteria</taxon>
        <taxon>Bacillati</taxon>
        <taxon>Actinomycetota</taxon>
        <taxon>Actinomycetes</taxon>
        <taxon>Pseudonocardiales</taxon>
        <taxon>Pseudonocardiaceae</taxon>
    </lineage>
</organism>
<sequence>MLILGLLLLVVSGAAGVLLIAYNNGGAEQTVTMFGRDWTNATMMEAFVAGMVVAVVFLLGLWMIAGASRRARENRARYREVRNEAKVASRERDQLAEQLRREEDRRESVNETTVTQPVAEPVGTPVSSRTAGAPPTPRHAAPAGQQPVITNIKPGDSPTK</sequence>
<name>A0A4R7VQJ3_9PSEU</name>
<proteinExistence type="predicted"/>